<dbReference type="EMBL" id="CCEJ010000001">
    <property type="protein sequence ID" value="CDR32846.1"/>
    <property type="molecule type" value="Genomic_DNA"/>
</dbReference>
<comment type="caution">
    <text evidence="3">The sequence shown here is derived from an EMBL/GenBank/DDBJ whole genome shotgun (WGS) entry which is preliminary data.</text>
</comment>
<keyword evidence="2" id="KW-0472">Membrane</keyword>
<reference evidence="3" key="1">
    <citation type="submission" date="2013-12" db="EMBL/GenBank/DDBJ databases">
        <authorList>
            <person name="Linke B."/>
        </authorList>
    </citation>
    <scope>NUCLEOTIDE SEQUENCE [LARGE SCALE GENOMIC DNA]</scope>
    <source>
        <strain evidence="3">CRIB-18</strain>
    </source>
</reference>
<feature type="compositionally biased region" description="Basic and acidic residues" evidence="1">
    <location>
        <begin position="214"/>
        <end position="224"/>
    </location>
</feature>
<feature type="compositionally biased region" description="Basic and acidic residues" evidence="1">
    <location>
        <begin position="144"/>
        <end position="155"/>
    </location>
</feature>
<dbReference type="STRING" id="1437425.CSEC_0002"/>
<protein>
    <submittedName>
        <fullName evidence="3">Membrane protein</fullName>
    </submittedName>
</protein>
<keyword evidence="4" id="KW-1185">Reference proteome</keyword>
<feature type="compositionally biased region" description="Basic and acidic residues" evidence="1">
    <location>
        <begin position="286"/>
        <end position="301"/>
    </location>
</feature>
<dbReference type="RefSeq" id="WP_041016378.1">
    <property type="nucleotide sequence ID" value="NZ_CCEJ010000001.1"/>
</dbReference>
<evidence type="ECO:0000256" key="1">
    <source>
        <dbReference type="SAM" id="MobiDB-lite"/>
    </source>
</evidence>
<evidence type="ECO:0000313" key="4">
    <source>
        <dbReference type="Proteomes" id="UP000031552"/>
    </source>
</evidence>
<feature type="transmembrane region" description="Helical" evidence="2">
    <location>
        <begin position="72"/>
        <end position="91"/>
    </location>
</feature>
<sequence>MTSPAAPSVPATSSPGLGENIANAASVTWNGIKVAVVAVKDFIIKAAMAIFNFLKNTAQAIWNSKPARYTCAAIASIAAAIGTVFLGIFIANKLKKPDGTKDENPGDPPQPPLPSKEDTDKAADLTANKDPNPEPDLSSPPTIELKKDEAPKPSIAEKKELQIPAAEESVQTNEVEKLSLLSVLNKPKTRKPEILQKGRPQIQEGTRRLPSRRSHTENVKEKETQPTALPFLETGNKDDVSDSTIARELAQQEVGITFEDLLESLENERLTEQFLQDEALAKFLADEESNKPKPAPERQETAQKYPQTGKETVISQHSNANGLKVEKVAVRQADGMELLFQRFRNQPRQMVTALLGQTKAAFIKV</sequence>
<evidence type="ECO:0000256" key="2">
    <source>
        <dbReference type="SAM" id="Phobius"/>
    </source>
</evidence>
<feature type="region of interest" description="Disordered" evidence="1">
    <location>
        <begin position="286"/>
        <end position="309"/>
    </location>
</feature>
<keyword evidence="2" id="KW-1133">Transmembrane helix</keyword>
<keyword evidence="2" id="KW-0812">Transmembrane</keyword>
<accession>A0A090CXU0</accession>
<dbReference type="Proteomes" id="UP000031552">
    <property type="component" value="Unassembled WGS sequence"/>
</dbReference>
<dbReference type="AlphaFoldDB" id="A0A090CXU0"/>
<name>A0A090CXU0_9BACT</name>
<gene>
    <name evidence="3" type="ORF">CSEC_0002</name>
</gene>
<proteinExistence type="predicted"/>
<feature type="region of interest" description="Disordered" evidence="1">
    <location>
        <begin position="97"/>
        <end position="155"/>
    </location>
</feature>
<feature type="region of interest" description="Disordered" evidence="1">
    <location>
        <begin position="198"/>
        <end position="239"/>
    </location>
</feature>
<organism evidence="3 4">
    <name type="scientific">Candidatus Criblamydia sequanensis CRIB-18</name>
    <dbReference type="NCBI Taxonomy" id="1437425"/>
    <lineage>
        <taxon>Bacteria</taxon>
        <taxon>Pseudomonadati</taxon>
        <taxon>Chlamydiota</taxon>
        <taxon>Chlamydiia</taxon>
        <taxon>Parachlamydiales</taxon>
        <taxon>Candidatus Criblamydiaceae</taxon>
        <taxon>Candidatus Criblamydia</taxon>
    </lineage>
</organism>
<evidence type="ECO:0000313" key="3">
    <source>
        <dbReference type="EMBL" id="CDR32846.1"/>
    </source>
</evidence>
<reference evidence="3" key="2">
    <citation type="submission" date="2014-09" db="EMBL/GenBank/DDBJ databases">
        <title>Criblamydia sequanensis harbors a mega-plasmid encoding arsenite resistance.</title>
        <authorList>
            <person name="Bertelli C."/>
            <person name="Goesmann A."/>
            <person name="Greub G."/>
        </authorList>
    </citation>
    <scope>NUCLEOTIDE SEQUENCE [LARGE SCALE GENOMIC DNA]</scope>
    <source>
        <strain evidence="3">CRIB-18</strain>
    </source>
</reference>